<name>A0A9W4UEB7_9PLEO</name>
<proteinExistence type="predicted"/>
<reference evidence="1" key="1">
    <citation type="submission" date="2023-01" db="EMBL/GenBank/DDBJ databases">
        <authorList>
            <person name="Van Ghelder C."/>
            <person name="Rancurel C."/>
        </authorList>
    </citation>
    <scope>NUCLEOTIDE SEQUENCE</scope>
    <source>
        <strain evidence="1">CNCM I-4278</strain>
    </source>
</reference>
<dbReference type="EMBL" id="CAOQHR010000003">
    <property type="protein sequence ID" value="CAI6332743.1"/>
    <property type="molecule type" value="Genomic_DNA"/>
</dbReference>
<gene>
    <name evidence="1" type="ORF">PDIGIT_LOCUS5773</name>
</gene>
<protein>
    <submittedName>
        <fullName evidence="1">Uncharacterized protein</fullName>
    </submittedName>
</protein>
<organism evidence="1 2">
    <name type="scientific">Periconia digitata</name>
    <dbReference type="NCBI Taxonomy" id="1303443"/>
    <lineage>
        <taxon>Eukaryota</taxon>
        <taxon>Fungi</taxon>
        <taxon>Dikarya</taxon>
        <taxon>Ascomycota</taxon>
        <taxon>Pezizomycotina</taxon>
        <taxon>Dothideomycetes</taxon>
        <taxon>Pleosporomycetidae</taxon>
        <taxon>Pleosporales</taxon>
        <taxon>Massarineae</taxon>
        <taxon>Periconiaceae</taxon>
        <taxon>Periconia</taxon>
    </lineage>
</organism>
<evidence type="ECO:0000313" key="1">
    <source>
        <dbReference type="EMBL" id="CAI6332743.1"/>
    </source>
</evidence>
<evidence type="ECO:0000313" key="2">
    <source>
        <dbReference type="Proteomes" id="UP001152607"/>
    </source>
</evidence>
<dbReference type="AlphaFoldDB" id="A0A9W4UEB7"/>
<keyword evidence="2" id="KW-1185">Reference proteome</keyword>
<accession>A0A9W4UEB7</accession>
<sequence length="83" mass="9410">MTVDDLTGNGNSARDGVTRVHTWRRGLQTVETSEPSLTTYLVPIKVDICSPISPRIHHRSNQSIHSVPFEVLLLDDLRQLRDF</sequence>
<dbReference type="Proteomes" id="UP001152607">
    <property type="component" value="Unassembled WGS sequence"/>
</dbReference>
<comment type="caution">
    <text evidence="1">The sequence shown here is derived from an EMBL/GenBank/DDBJ whole genome shotgun (WGS) entry which is preliminary data.</text>
</comment>